<sequence>MDKLSIISGQNAGIKIDSGEIAELRGKRHGNVLKLVCDLIKDEVLMKANWNSEFTQDKVVGYEF</sequence>
<dbReference type="AlphaFoldDB" id="A0A8E3MF15"/>
<dbReference type="EMBL" id="CP022011">
    <property type="protein sequence ID" value="QDJ14070.1"/>
    <property type="molecule type" value="Genomic_DNA"/>
</dbReference>
<proteinExistence type="predicted"/>
<gene>
    <name evidence="1" type="ORF">CEP48_00870</name>
</gene>
<organism evidence="1 2">
    <name type="scientific">Mergibacter septicus</name>
    <dbReference type="NCBI Taxonomy" id="221402"/>
    <lineage>
        <taxon>Bacteria</taxon>
        <taxon>Pseudomonadati</taxon>
        <taxon>Pseudomonadota</taxon>
        <taxon>Gammaproteobacteria</taxon>
        <taxon>Pasteurellales</taxon>
        <taxon>Pasteurellaceae</taxon>
        <taxon>Mergibacter</taxon>
    </lineage>
</organism>
<accession>A0A8E3MF15</accession>
<keyword evidence="2" id="KW-1185">Reference proteome</keyword>
<protein>
    <submittedName>
        <fullName evidence="1">Uncharacterized protein</fullName>
    </submittedName>
</protein>
<evidence type="ECO:0000313" key="2">
    <source>
        <dbReference type="Proteomes" id="UP000955338"/>
    </source>
</evidence>
<name>A0A8E3MF15_9PAST</name>
<reference evidence="1" key="1">
    <citation type="submission" date="2017-06" db="EMBL/GenBank/DDBJ databases">
        <title>Genome sequencing of pathogenic and non-pathogenic strains within Bisgaard taxon 40.</title>
        <authorList>
            <person name="Ladner J.T."/>
            <person name="Lovett S.P."/>
            <person name="Koroleva G."/>
            <person name="Lorch J.M."/>
        </authorList>
    </citation>
    <scope>NUCLEOTIDE SEQUENCE</scope>
    <source>
        <strain evidence="1">27576-1-I1</strain>
    </source>
</reference>
<dbReference type="Proteomes" id="UP000955338">
    <property type="component" value="Chromosome"/>
</dbReference>
<evidence type="ECO:0000313" key="1">
    <source>
        <dbReference type="EMBL" id="QDJ14070.1"/>
    </source>
</evidence>
<dbReference type="RefSeq" id="WP_261919848.1">
    <property type="nucleotide sequence ID" value="NZ_CP022011.1"/>
</dbReference>